<dbReference type="AlphaFoldDB" id="A0A6J4RQK6"/>
<name>A0A6J4RQK6_9ACTN</name>
<sequence>LRLMGERGEVGRESLVDLAETALVVRDALRAFIRHETRC</sequence>
<proteinExistence type="predicted"/>
<reference evidence="1" key="1">
    <citation type="submission" date="2020-02" db="EMBL/GenBank/DDBJ databases">
        <authorList>
            <person name="Meier V. D."/>
        </authorList>
    </citation>
    <scope>NUCLEOTIDE SEQUENCE</scope>
    <source>
        <strain evidence="1">AVDCRST_MAG69</strain>
    </source>
</reference>
<accession>A0A6J4RQK6</accession>
<feature type="non-terminal residue" evidence="1">
    <location>
        <position position="1"/>
    </location>
</feature>
<protein>
    <submittedName>
        <fullName evidence="1">Uncharacterized protein</fullName>
    </submittedName>
</protein>
<dbReference type="EMBL" id="CADCVP010000067">
    <property type="protein sequence ID" value="CAA9476739.1"/>
    <property type="molecule type" value="Genomic_DNA"/>
</dbReference>
<evidence type="ECO:0000313" key="1">
    <source>
        <dbReference type="EMBL" id="CAA9476739.1"/>
    </source>
</evidence>
<gene>
    <name evidence="1" type="ORF">AVDCRST_MAG69-487</name>
</gene>
<organism evidence="1">
    <name type="scientific">uncultured Solirubrobacteraceae bacterium</name>
    <dbReference type="NCBI Taxonomy" id="1162706"/>
    <lineage>
        <taxon>Bacteria</taxon>
        <taxon>Bacillati</taxon>
        <taxon>Actinomycetota</taxon>
        <taxon>Thermoleophilia</taxon>
        <taxon>Solirubrobacterales</taxon>
        <taxon>Solirubrobacteraceae</taxon>
        <taxon>environmental samples</taxon>
    </lineage>
</organism>